<dbReference type="AlphaFoldDB" id="A0A0S4RBA9"/>
<dbReference type="Gene3D" id="3.20.20.70">
    <property type="entry name" value="Aldolase class I"/>
    <property type="match status" value="1"/>
</dbReference>
<dbReference type="FunFam" id="3.20.20.70:FF:000030">
    <property type="entry name" value="Nicotinate-nucleotide pyrophosphorylase, carboxylating"/>
    <property type="match status" value="1"/>
</dbReference>
<dbReference type="GO" id="GO:0034213">
    <property type="term" value="P:quinolinate catabolic process"/>
    <property type="evidence" value="ECO:0007669"/>
    <property type="project" value="TreeGrafter"/>
</dbReference>
<accession>A0A0S4RBA9</accession>
<dbReference type="InterPro" id="IPR004393">
    <property type="entry name" value="NadC"/>
</dbReference>
<dbReference type="InterPro" id="IPR002638">
    <property type="entry name" value="Quinolinate_PRibosylTrfase_C"/>
</dbReference>
<comment type="caution">
    <text evidence="15">The sequence shown here is derived from an EMBL/GenBank/DDBJ whole genome shotgun (WGS) entry which is preliminary data.</text>
</comment>
<evidence type="ECO:0000256" key="7">
    <source>
        <dbReference type="ARBA" id="ARBA00022676"/>
    </source>
</evidence>
<comment type="function">
    <text evidence="1">Involved in the catabolism of quinolinic acid (QA).</text>
</comment>
<feature type="domain" description="Quinolinate phosphoribosyl transferase N-terminal" evidence="14">
    <location>
        <begin position="22"/>
        <end position="106"/>
    </location>
</feature>
<dbReference type="EC" id="2.4.2.19" evidence="5"/>
<evidence type="ECO:0000259" key="14">
    <source>
        <dbReference type="Pfam" id="PF02749"/>
    </source>
</evidence>
<evidence type="ECO:0000313" key="16">
    <source>
        <dbReference type="EMBL" id="CUU76175.1"/>
    </source>
</evidence>
<dbReference type="RefSeq" id="WP_034963734.1">
    <property type="nucleotide sequence ID" value="NZ_CBCRTP010000012.1"/>
</dbReference>
<dbReference type="InterPro" id="IPR027277">
    <property type="entry name" value="NadC/ModD"/>
</dbReference>
<evidence type="ECO:0000256" key="12">
    <source>
        <dbReference type="PIRNR" id="PIRNR006250"/>
    </source>
</evidence>
<protein>
    <recommendedName>
        <fullName evidence="11">Probable nicotinate-nucleotide pyrophosphorylase [carboxylating]</fullName>
        <ecNumber evidence="5">2.4.2.19</ecNumber>
    </recommendedName>
    <alternativeName>
        <fullName evidence="9">Quinolinate phosphoribosyltransferase [decarboxylating]</fullName>
    </alternativeName>
</protein>
<evidence type="ECO:0000313" key="17">
    <source>
        <dbReference type="Proteomes" id="UP000052237"/>
    </source>
</evidence>
<keyword evidence="7 12" id="KW-0328">Glycosyltransferase</keyword>
<dbReference type="InterPro" id="IPR037128">
    <property type="entry name" value="Quinolinate_PRibosylTase_N_sf"/>
</dbReference>
<dbReference type="GO" id="GO:0009435">
    <property type="term" value="P:NAD+ biosynthetic process"/>
    <property type="evidence" value="ECO:0007669"/>
    <property type="project" value="UniProtKB-UniPathway"/>
</dbReference>
<dbReference type="EMBL" id="FAVB01000001">
    <property type="protein sequence ID" value="CUU72419.1"/>
    <property type="molecule type" value="Genomic_DNA"/>
</dbReference>
<dbReference type="GO" id="GO:0005737">
    <property type="term" value="C:cytoplasm"/>
    <property type="evidence" value="ECO:0007669"/>
    <property type="project" value="TreeGrafter"/>
</dbReference>
<evidence type="ECO:0000256" key="8">
    <source>
        <dbReference type="ARBA" id="ARBA00022679"/>
    </source>
</evidence>
<dbReference type="InterPro" id="IPR022412">
    <property type="entry name" value="Quinolinate_PRibosylTrfase_N"/>
</dbReference>
<evidence type="ECO:0000259" key="13">
    <source>
        <dbReference type="Pfam" id="PF01729"/>
    </source>
</evidence>
<dbReference type="Pfam" id="PF02749">
    <property type="entry name" value="QRPTase_N"/>
    <property type="match status" value="1"/>
</dbReference>
<dbReference type="Gene3D" id="3.90.1170.20">
    <property type="entry name" value="Quinolinate phosphoribosyl transferase, N-terminal domain"/>
    <property type="match status" value="1"/>
</dbReference>
<evidence type="ECO:0000256" key="11">
    <source>
        <dbReference type="ARBA" id="ARBA00069173"/>
    </source>
</evidence>
<feature type="domain" description="Quinolinate phosphoribosyl transferase C-terminal" evidence="13">
    <location>
        <begin position="108"/>
        <end position="272"/>
    </location>
</feature>
<evidence type="ECO:0000313" key="18">
    <source>
        <dbReference type="Proteomes" id="UP000052245"/>
    </source>
</evidence>
<proteinExistence type="inferred from homology"/>
<evidence type="ECO:0000256" key="1">
    <source>
        <dbReference type="ARBA" id="ARBA00003237"/>
    </source>
</evidence>
<keyword evidence="17" id="KW-1185">Reference proteome</keyword>
<evidence type="ECO:0000256" key="6">
    <source>
        <dbReference type="ARBA" id="ARBA00022642"/>
    </source>
</evidence>
<dbReference type="PIRSF" id="PIRSF006250">
    <property type="entry name" value="NadC_ModD"/>
    <property type="match status" value="1"/>
</dbReference>
<sequence length="276" mass="30744">MNENINELIRLALKEDLNDQGDITSLAIFGSQEDEFILISKDNGVLCGMDIFTKVFKFIDSKIKVETYFYDGDDIAYGNAIAKISGRVTSILQAERIAINFISYLCAIATKTSLFVKEANGAVKILDTRKTLPGYRMLAKYAVKCGGGENHRIGLFDMVLIKDNHIDAAGGITNAVTKVRQKYGNKFKIEVETRNLDEVREALSLDIDIIMLDNMSLDMMSEAVKIISKKVFVEASGNMSFQRIKEVANCGIDAISFGELTHCVKAFDFSLKKEFI</sequence>
<dbReference type="CDD" id="cd01572">
    <property type="entry name" value="QPRTase"/>
    <property type="match status" value="1"/>
</dbReference>
<dbReference type="SUPFAM" id="SSF51690">
    <property type="entry name" value="Nicotinate/Quinolinate PRTase C-terminal domain-like"/>
    <property type="match status" value="1"/>
</dbReference>
<dbReference type="PANTHER" id="PTHR32179:SF3">
    <property type="entry name" value="NICOTINATE-NUCLEOTIDE PYROPHOSPHORYLASE [CARBOXYLATING]"/>
    <property type="match status" value="1"/>
</dbReference>
<dbReference type="Proteomes" id="UP000052245">
    <property type="component" value="Unassembled WGS sequence"/>
</dbReference>
<dbReference type="SUPFAM" id="SSF54675">
    <property type="entry name" value="Nicotinate/Quinolinate PRTase N-terminal domain-like"/>
    <property type="match status" value="1"/>
</dbReference>
<comment type="pathway">
    <text evidence="2">Cofactor biosynthesis; NAD(+) biosynthesis; nicotinate D-ribonucleotide from quinolinate: step 1/1.</text>
</comment>
<dbReference type="InterPro" id="IPR013785">
    <property type="entry name" value="Aldolase_TIM"/>
</dbReference>
<accession>A0A9W5APP0</accession>
<dbReference type="Proteomes" id="UP000052237">
    <property type="component" value="Unassembled WGS sequence"/>
</dbReference>
<gene>
    <name evidence="15" type="primary">nadC_1</name>
    <name evidence="15" type="ORF">ERS686654_00424</name>
    <name evidence="16" type="ORF">ERS739223_00601</name>
</gene>
<evidence type="ECO:0000256" key="5">
    <source>
        <dbReference type="ARBA" id="ARBA00011944"/>
    </source>
</evidence>
<evidence type="ECO:0000256" key="2">
    <source>
        <dbReference type="ARBA" id="ARBA00004893"/>
    </source>
</evidence>
<keyword evidence="6" id="KW-0662">Pyridine nucleotide biosynthesis</keyword>
<reference evidence="17 18" key="1">
    <citation type="submission" date="2015-11" db="EMBL/GenBank/DDBJ databases">
        <authorList>
            <consortium name="Pathogen Informatics"/>
        </authorList>
    </citation>
    <scope>NUCLEOTIDE SEQUENCE [LARGE SCALE GENOMIC DNA]</scope>
    <source>
        <strain evidence="15 17">006A-0059</strain>
        <strain evidence="16 18">007A-0283</strain>
    </source>
</reference>
<evidence type="ECO:0000256" key="9">
    <source>
        <dbReference type="ARBA" id="ARBA00033102"/>
    </source>
</evidence>
<comment type="subunit">
    <text evidence="4">Hexamer formed by 3 homodimers.</text>
</comment>
<dbReference type="Pfam" id="PF01729">
    <property type="entry name" value="QRPTase_C"/>
    <property type="match status" value="1"/>
</dbReference>
<dbReference type="UniPathway" id="UPA00253">
    <property type="reaction ID" value="UER00331"/>
</dbReference>
<keyword evidence="8 12" id="KW-0808">Transferase</keyword>
<dbReference type="NCBIfam" id="TIGR00078">
    <property type="entry name" value="nadC"/>
    <property type="match status" value="1"/>
</dbReference>
<comment type="catalytic activity">
    <reaction evidence="10">
        <text>nicotinate beta-D-ribonucleotide + CO2 + diphosphate = quinolinate + 5-phospho-alpha-D-ribose 1-diphosphate + 2 H(+)</text>
        <dbReference type="Rhea" id="RHEA:12733"/>
        <dbReference type="ChEBI" id="CHEBI:15378"/>
        <dbReference type="ChEBI" id="CHEBI:16526"/>
        <dbReference type="ChEBI" id="CHEBI:29959"/>
        <dbReference type="ChEBI" id="CHEBI:33019"/>
        <dbReference type="ChEBI" id="CHEBI:57502"/>
        <dbReference type="ChEBI" id="CHEBI:58017"/>
        <dbReference type="EC" id="2.4.2.19"/>
    </reaction>
</comment>
<dbReference type="FunFam" id="3.90.1170.20:FF:000001">
    <property type="entry name" value="Nicotinate-nucleotide diphosphorylase (Carboxylating)"/>
    <property type="match status" value="1"/>
</dbReference>
<name>A0A0S4RBA9_CAMHY</name>
<evidence type="ECO:0000313" key="15">
    <source>
        <dbReference type="EMBL" id="CUU72419.1"/>
    </source>
</evidence>
<comment type="similarity">
    <text evidence="3 12">Belongs to the NadC/ModD family.</text>
</comment>
<dbReference type="PANTHER" id="PTHR32179">
    <property type="entry name" value="NICOTINATE-NUCLEOTIDE PYROPHOSPHORYLASE [CARBOXYLATING]"/>
    <property type="match status" value="1"/>
</dbReference>
<dbReference type="InterPro" id="IPR036068">
    <property type="entry name" value="Nicotinate_pribotase-like_C"/>
</dbReference>
<evidence type="ECO:0000256" key="4">
    <source>
        <dbReference type="ARBA" id="ARBA00011218"/>
    </source>
</evidence>
<evidence type="ECO:0000256" key="10">
    <source>
        <dbReference type="ARBA" id="ARBA00047445"/>
    </source>
</evidence>
<dbReference type="EMBL" id="FAVC01000001">
    <property type="protein sequence ID" value="CUU76175.1"/>
    <property type="molecule type" value="Genomic_DNA"/>
</dbReference>
<evidence type="ECO:0000256" key="3">
    <source>
        <dbReference type="ARBA" id="ARBA00009400"/>
    </source>
</evidence>
<dbReference type="GO" id="GO:0004514">
    <property type="term" value="F:nicotinate-nucleotide diphosphorylase (carboxylating) activity"/>
    <property type="evidence" value="ECO:0007669"/>
    <property type="project" value="UniProtKB-EC"/>
</dbReference>
<organism evidence="15 17">
    <name type="scientific">Campylobacter hyointestinalis subsp. hyointestinalis</name>
    <dbReference type="NCBI Taxonomy" id="91352"/>
    <lineage>
        <taxon>Bacteria</taxon>
        <taxon>Pseudomonadati</taxon>
        <taxon>Campylobacterota</taxon>
        <taxon>Epsilonproteobacteria</taxon>
        <taxon>Campylobacterales</taxon>
        <taxon>Campylobacteraceae</taxon>
        <taxon>Campylobacter</taxon>
    </lineage>
</organism>